<dbReference type="PANTHER" id="PTHR33376:SF5">
    <property type="entry name" value="EXTRACYTOPLASMIC SOLUTE RECEPTOR PROTEIN"/>
    <property type="match status" value="1"/>
</dbReference>
<dbReference type="InterPro" id="IPR018389">
    <property type="entry name" value="DctP_fam"/>
</dbReference>
<evidence type="ECO:0000313" key="3">
    <source>
        <dbReference type="EMBL" id="BAK33089.1"/>
    </source>
</evidence>
<reference evidence="3 4" key="1">
    <citation type="submission" date="2011-05" db="EMBL/GenBank/DDBJ databases">
        <title>Whole genome sequence of Microlunatus phosphovorus NM-1.</title>
        <authorList>
            <person name="Hosoyama A."/>
            <person name="Sasaki K."/>
            <person name="Harada T."/>
            <person name="Igarashi R."/>
            <person name="Kawakoshi A."/>
            <person name="Sasagawa M."/>
            <person name="Fukada J."/>
            <person name="Nakamura S."/>
            <person name="Katano Y."/>
            <person name="Hanada S."/>
            <person name="Kamagata Y."/>
            <person name="Nakamura N."/>
            <person name="Yamazaki S."/>
            <person name="Fujita N."/>
        </authorList>
    </citation>
    <scope>NUCLEOTIDE SEQUENCE [LARGE SCALE GENOMIC DNA]</scope>
    <source>
        <strain evidence="4">ATCC 700054 / DSM 10555 / JCM 9379 / NBRC 101784 / NCIMB 13414 / VKM Ac-1990 / NM-1</strain>
    </source>
</reference>
<organism evidence="3 4">
    <name type="scientific">Microlunatus phosphovorus (strain ATCC 700054 / DSM 10555 / JCM 9379 / NBRC 101784 / NCIMB 13414 / VKM Ac-1990 / NM-1)</name>
    <dbReference type="NCBI Taxonomy" id="1032480"/>
    <lineage>
        <taxon>Bacteria</taxon>
        <taxon>Bacillati</taxon>
        <taxon>Actinomycetota</taxon>
        <taxon>Actinomycetes</taxon>
        <taxon>Propionibacteriales</taxon>
        <taxon>Propionibacteriaceae</taxon>
        <taxon>Microlunatus</taxon>
    </lineage>
</organism>
<dbReference type="STRING" id="1032480.MLP_00750"/>
<evidence type="ECO:0008006" key="5">
    <source>
        <dbReference type="Google" id="ProtNLM"/>
    </source>
</evidence>
<name>F5XGI2_MICPN</name>
<dbReference type="InterPro" id="IPR038404">
    <property type="entry name" value="TRAP_DctP_sf"/>
</dbReference>
<dbReference type="Pfam" id="PF03480">
    <property type="entry name" value="DctP"/>
    <property type="match status" value="1"/>
</dbReference>
<dbReference type="EMBL" id="AP012204">
    <property type="protein sequence ID" value="BAK33089.1"/>
    <property type="molecule type" value="Genomic_DNA"/>
</dbReference>
<evidence type="ECO:0000256" key="1">
    <source>
        <dbReference type="ARBA" id="ARBA00022729"/>
    </source>
</evidence>
<proteinExistence type="predicted"/>
<dbReference type="PROSITE" id="PS51257">
    <property type="entry name" value="PROKAR_LIPOPROTEIN"/>
    <property type="match status" value="1"/>
</dbReference>
<dbReference type="AlphaFoldDB" id="F5XGI2"/>
<protein>
    <recommendedName>
        <fullName evidence="5">ABC transporter substrate-binding protein</fullName>
    </recommendedName>
</protein>
<keyword evidence="4" id="KW-1185">Reference proteome</keyword>
<dbReference type="GO" id="GO:0055085">
    <property type="term" value="P:transmembrane transport"/>
    <property type="evidence" value="ECO:0007669"/>
    <property type="project" value="InterPro"/>
</dbReference>
<dbReference type="KEGG" id="mph:MLP_00750"/>
<keyword evidence="1 2" id="KW-0732">Signal</keyword>
<gene>
    <name evidence="3" type="ordered locus">MLP_00750</name>
</gene>
<dbReference type="Proteomes" id="UP000007947">
    <property type="component" value="Chromosome"/>
</dbReference>
<evidence type="ECO:0000313" key="4">
    <source>
        <dbReference type="Proteomes" id="UP000007947"/>
    </source>
</evidence>
<feature type="chain" id="PRO_5003334443" description="ABC transporter substrate-binding protein" evidence="2">
    <location>
        <begin position="34"/>
        <end position="489"/>
    </location>
</feature>
<accession>F5XGI2</accession>
<dbReference type="HOGENOM" id="CLU_538543_0_0_11"/>
<dbReference type="Gene3D" id="3.40.190.170">
    <property type="entry name" value="Bacterial extracellular solute-binding protein, family 7"/>
    <property type="match status" value="1"/>
</dbReference>
<dbReference type="NCBIfam" id="NF037995">
    <property type="entry name" value="TRAP_S1"/>
    <property type="match status" value="1"/>
</dbReference>
<feature type="signal peptide" evidence="2">
    <location>
        <begin position="1"/>
        <end position="33"/>
    </location>
</feature>
<dbReference type="eggNOG" id="COG1638">
    <property type="taxonomic scope" value="Bacteria"/>
</dbReference>
<evidence type="ECO:0000256" key="2">
    <source>
        <dbReference type="SAM" id="SignalP"/>
    </source>
</evidence>
<sequence>MTSKRRSPMSKPKTWSVTVVLLAAALMLGGCQAKDRAGGTADVTATELRFASTSDIPQQITAWADEVDQLSNGSLKITFVRDQHAGQPDYEVQVIDDVRSGHVDLAWVGARAFDQTGVTAFQPLLAPMLIDSLELQGEVFDAGIPQQLLTSLDQTDLVGIGILPGPMRKVLGIHKPFTKPSDFTHQVVGIQASAVAEQTFTTLGATTKAEPPEASLDGLDAYEQQLSSIQGNRYVDHAEYVTGNLNLWPRPLVIIGNPDAYQKLTDDQRTILTTAAKDAIGVATEAERTADARAIASLCKSGLTFEQASNADLANLHKALVPVTDTIHQQPGNAAVLDQITDLKNAIHRAPESADCAKAESTDQPLTTRYDGTYEMTIVWPDVKTEDARCVEGPEGGPGGAIYEMEFDRGTWRQWVRVGGRGATRELGAEGQYRFFKDQLQILEVDGSTTTWDYTYTDGELRLSNPRNPESGVECIARAIFTTKPWIRQ</sequence>
<dbReference type="PANTHER" id="PTHR33376">
    <property type="match status" value="1"/>
</dbReference>